<evidence type="ECO:0000313" key="1">
    <source>
        <dbReference type="EMBL" id="AWX45107.1"/>
    </source>
</evidence>
<dbReference type="AlphaFoldDB" id="A0A2Z4LUY3"/>
<proteinExistence type="predicted"/>
<protein>
    <submittedName>
        <fullName evidence="1">Uncharacterized protein</fullName>
    </submittedName>
</protein>
<accession>A0A2Z4LUY3</accession>
<dbReference type="EMBL" id="CP030104">
    <property type="protein sequence ID" value="AWX45107.1"/>
    <property type="molecule type" value="Genomic_DNA"/>
</dbReference>
<evidence type="ECO:0000313" key="2">
    <source>
        <dbReference type="Proteomes" id="UP000248536"/>
    </source>
</evidence>
<dbReference type="KEGG" id="spon:HME9304_02117"/>
<keyword evidence="2" id="KW-1185">Reference proteome</keyword>
<sequence length="35" mass="4319">MIEHLMGILNEMVSSRLRFQLYLLEDERKFESYAR</sequence>
<organism evidence="1 2">
    <name type="scientific">Flagellimonas maritima</name>
    <dbReference type="NCBI Taxonomy" id="1383885"/>
    <lineage>
        <taxon>Bacteria</taxon>
        <taxon>Pseudomonadati</taxon>
        <taxon>Bacteroidota</taxon>
        <taxon>Flavobacteriia</taxon>
        <taxon>Flavobacteriales</taxon>
        <taxon>Flavobacteriaceae</taxon>
        <taxon>Flagellimonas</taxon>
    </lineage>
</organism>
<name>A0A2Z4LUY3_9FLAO</name>
<dbReference type="Proteomes" id="UP000248536">
    <property type="component" value="Chromosome"/>
</dbReference>
<gene>
    <name evidence="1" type="ORF">HME9304_02117</name>
</gene>
<reference evidence="1 2" key="1">
    <citation type="submission" date="2018-06" db="EMBL/GenBank/DDBJ databases">
        <title>Spongiibacterium sp. HME9304 Genome sequencing and assembly.</title>
        <authorList>
            <person name="Kang H."/>
            <person name="Kim H."/>
            <person name="Joh K."/>
        </authorList>
    </citation>
    <scope>NUCLEOTIDE SEQUENCE [LARGE SCALE GENOMIC DNA]</scope>
    <source>
        <strain evidence="1 2">HME9304</strain>
    </source>
</reference>